<evidence type="ECO:0000313" key="3">
    <source>
        <dbReference type="Proteomes" id="UP000016933"/>
    </source>
</evidence>
<dbReference type="AlphaFoldDB" id="N1PTC4"/>
<keyword evidence="3" id="KW-1185">Reference proteome</keyword>
<dbReference type="HOGENOM" id="CLU_068957_0_0_1"/>
<feature type="compositionally biased region" description="Polar residues" evidence="1">
    <location>
        <begin position="9"/>
        <end position="30"/>
    </location>
</feature>
<dbReference type="OrthoDB" id="3891008at2759"/>
<evidence type="ECO:0000313" key="2">
    <source>
        <dbReference type="EMBL" id="EME46213.1"/>
    </source>
</evidence>
<dbReference type="Proteomes" id="UP000016933">
    <property type="component" value="Unassembled WGS sequence"/>
</dbReference>
<accession>N1PTC4</accession>
<evidence type="ECO:0000256" key="1">
    <source>
        <dbReference type="SAM" id="MobiDB-lite"/>
    </source>
</evidence>
<dbReference type="EMBL" id="KB446537">
    <property type="protein sequence ID" value="EME46213.1"/>
    <property type="molecule type" value="Genomic_DNA"/>
</dbReference>
<gene>
    <name evidence="2" type="ORF">DOTSEDRAFT_70256</name>
</gene>
<reference evidence="2 3" key="2">
    <citation type="journal article" date="2012" name="PLoS Pathog.">
        <title>Diverse lifestyles and strategies of plant pathogenesis encoded in the genomes of eighteen Dothideomycetes fungi.</title>
        <authorList>
            <person name="Ohm R.A."/>
            <person name="Feau N."/>
            <person name="Henrissat B."/>
            <person name="Schoch C.L."/>
            <person name="Horwitz B.A."/>
            <person name="Barry K.W."/>
            <person name="Condon B.J."/>
            <person name="Copeland A.C."/>
            <person name="Dhillon B."/>
            <person name="Glaser F."/>
            <person name="Hesse C.N."/>
            <person name="Kosti I."/>
            <person name="LaButti K."/>
            <person name="Lindquist E.A."/>
            <person name="Lucas S."/>
            <person name="Salamov A.A."/>
            <person name="Bradshaw R.E."/>
            <person name="Ciuffetti L."/>
            <person name="Hamelin R.C."/>
            <person name="Kema G.H.J."/>
            <person name="Lawrence C."/>
            <person name="Scott J.A."/>
            <person name="Spatafora J.W."/>
            <person name="Turgeon B.G."/>
            <person name="de Wit P.J.G.M."/>
            <person name="Zhong S."/>
            <person name="Goodwin S.B."/>
            <person name="Grigoriev I.V."/>
        </authorList>
    </citation>
    <scope>NUCLEOTIDE SEQUENCE [LARGE SCALE GENOMIC DNA]</scope>
    <source>
        <strain evidence="3">NZE10 / CBS 128990</strain>
    </source>
</reference>
<sequence length="313" mass="33544">MKSVETLAAHSTQHQYTPSNPITMPSNGNHATDEAPVKPDLGPPPGVLLVLATGPLQSASIISYLEMLITRQKFSGIAILADSTEEAALKQIKMDVFGLIGRLAKELAVSVHTKDSWSRSQIEATLETVTNVGAGVQGVLCFPGWEATGGVLELEEADLAKAFRQTVAFTHSAIRATTDRMLAKSTPRDEGTNGTNGVHRKQVRGSKGPFFLISGPSRSLNGSGHAVAKLGCDALLREMDVATRQQGLTVGYAEAVILPEPKRQLPKQKQELNIQPPKEYAPAHETLGFVAGESPTKLWNMWALANEVGSYEA</sequence>
<name>N1PTC4_DOTSN</name>
<feature type="region of interest" description="Disordered" evidence="1">
    <location>
        <begin position="1"/>
        <end position="39"/>
    </location>
</feature>
<protein>
    <submittedName>
        <fullName evidence="2">Uncharacterized protein</fullName>
    </submittedName>
</protein>
<organism evidence="2 3">
    <name type="scientific">Dothistroma septosporum (strain NZE10 / CBS 128990)</name>
    <name type="common">Red band needle blight fungus</name>
    <name type="synonym">Mycosphaerella pini</name>
    <dbReference type="NCBI Taxonomy" id="675120"/>
    <lineage>
        <taxon>Eukaryota</taxon>
        <taxon>Fungi</taxon>
        <taxon>Dikarya</taxon>
        <taxon>Ascomycota</taxon>
        <taxon>Pezizomycotina</taxon>
        <taxon>Dothideomycetes</taxon>
        <taxon>Dothideomycetidae</taxon>
        <taxon>Mycosphaerellales</taxon>
        <taxon>Mycosphaerellaceae</taxon>
        <taxon>Dothistroma</taxon>
    </lineage>
</organism>
<reference evidence="3" key="1">
    <citation type="journal article" date="2012" name="PLoS Genet.">
        <title>The genomes of the fungal plant pathogens Cladosporium fulvum and Dothistroma septosporum reveal adaptation to different hosts and lifestyles but also signatures of common ancestry.</title>
        <authorList>
            <person name="de Wit P.J.G.M."/>
            <person name="van der Burgt A."/>
            <person name="Oekmen B."/>
            <person name="Stergiopoulos I."/>
            <person name="Abd-Elsalam K.A."/>
            <person name="Aerts A.L."/>
            <person name="Bahkali A.H."/>
            <person name="Beenen H.G."/>
            <person name="Chettri P."/>
            <person name="Cox M.P."/>
            <person name="Datema E."/>
            <person name="de Vries R.P."/>
            <person name="Dhillon B."/>
            <person name="Ganley A.R."/>
            <person name="Griffiths S.A."/>
            <person name="Guo Y."/>
            <person name="Hamelin R.C."/>
            <person name="Henrissat B."/>
            <person name="Kabir M.S."/>
            <person name="Jashni M.K."/>
            <person name="Kema G."/>
            <person name="Klaubauf S."/>
            <person name="Lapidus A."/>
            <person name="Levasseur A."/>
            <person name="Lindquist E."/>
            <person name="Mehrabi R."/>
            <person name="Ohm R.A."/>
            <person name="Owen T.J."/>
            <person name="Salamov A."/>
            <person name="Schwelm A."/>
            <person name="Schijlen E."/>
            <person name="Sun H."/>
            <person name="van den Burg H.A."/>
            <person name="van Ham R.C.H.J."/>
            <person name="Zhang S."/>
            <person name="Goodwin S.B."/>
            <person name="Grigoriev I.V."/>
            <person name="Collemare J."/>
            <person name="Bradshaw R.E."/>
        </authorList>
    </citation>
    <scope>NUCLEOTIDE SEQUENCE [LARGE SCALE GENOMIC DNA]</scope>
    <source>
        <strain evidence="3">NZE10 / CBS 128990</strain>
    </source>
</reference>
<dbReference type="eggNOG" id="ENOG502RKYC">
    <property type="taxonomic scope" value="Eukaryota"/>
</dbReference>
<proteinExistence type="predicted"/>